<evidence type="ECO:0000313" key="2">
    <source>
        <dbReference type="Proteomes" id="UP000193498"/>
    </source>
</evidence>
<dbReference type="AlphaFoldDB" id="A0A1Y1XSK6"/>
<gene>
    <name evidence="1" type="ORF">K493DRAFT_359493</name>
</gene>
<reference evidence="1 2" key="1">
    <citation type="submission" date="2016-07" db="EMBL/GenBank/DDBJ databases">
        <title>Pervasive Adenine N6-methylation of Active Genes in Fungi.</title>
        <authorList>
            <consortium name="DOE Joint Genome Institute"/>
            <person name="Mondo S.J."/>
            <person name="Dannebaum R.O."/>
            <person name="Kuo R.C."/>
            <person name="Labutti K."/>
            <person name="Haridas S."/>
            <person name="Kuo A."/>
            <person name="Salamov A."/>
            <person name="Ahrendt S.R."/>
            <person name="Lipzen A."/>
            <person name="Sullivan W."/>
            <person name="Andreopoulos W.B."/>
            <person name="Clum A."/>
            <person name="Lindquist E."/>
            <person name="Daum C."/>
            <person name="Ramamoorthy G.K."/>
            <person name="Gryganskyi A."/>
            <person name="Culley D."/>
            <person name="Magnuson J.K."/>
            <person name="James T.Y."/>
            <person name="O'Malley M.A."/>
            <person name="Stajich J.E."/>
            <person name="Spatafora J.W."/>
            <person name="Visel A."/>
            <person name="Grigoriev I.V."/>
        </authorList>
    </citation>
    <scope>NUCLEOTIDE SEQUENCE [LARGE SCALE GENOMIC DNA]</scope>
    <source>
        <strain evidence="1 2">CBS 931.73</strain>
    </source>
</reference>
<protein>
    <submittedName>
        <fullName evidence="1">Uncharacterized protein</fullName>
    </submittedName>
</protein>
<organism evidence="1 2">
    <name type="scientific">Basidiobolus meristosporus CBS 931.73</name>
    <dbReference type="NCBI Taxonomy" id="1314790"/>
    <lineage>
        <taxon>Eukaryota</taxon>
        <taxon>Fungi</taxon>
        <taxon>Fungi incertae sedis</taxon>
        <taxon>Zoopagomycota</taxon>
        <taxon>Entomophthoromycotina</taxon>
        <taxon>Basidiobolomycetes</taxon>
        <taxon>Basidiobolales</taxon>
        <taxon>Basidiobolaceae</taxon>
        <taxon>Basidiobolus</taxon>
    </lineage>
</organism>
<accession>A0A1Y1XSK6</accession>
<evidence type="ECO:0000313" key="1">
    <source>
        <dbReference type="EMBL" id="ORX88486.1"/>
    </source>
</evidence>
<sequence length="214" mass="23187">MSPVDEGYFLDGSIGDSVFSTQTRSADVNELSPIIEVHPTIFHGNSMVTKDTGLMHQSTYPTPPSFIQAEVIHNYTNLPHGSTLSITHHSLVDFGGWLPSSISADRSLYSEPDLTHCQTELMPGYPHTTSHAPYSATFDALLPTGSVDSAQAQLVSNSSSQAINSTFDFGSTHQTCPGNFITQHLIAPESTPPINYTCSSNKLWQPWDTDTGCP</sequence>
<name>A0A1Y1XSK6_9FUNG</name>
<dbReference type="Proteomes" id="UP000193498">
    <property type="component" value="Unassembled WGS sequence"/>
</dbReference>
<keyword evidence="2" id="KW-1185">Reference proteome</keyword>
<dbReference type="InParanoid" id="A0A1Y1XSK6"/>
<proteinExistence type="predicted"/>
<dbReference type="EMBL" id="MCFE01000526">
    <property type="protein sequence ID" value="ORX88486.1"/>
    <property type="molecule type" value="Genomic_DNA"/>
</dbReference>
<comment type="caution">
    <text evidence="1">The sequence shown here is derived from an EMBL/GenBank/DDBJ whole genome shotgun (WGS) entry which is preliminary data.</text>
</comment>